<dbReference type="EMBL" id="MU250533">
    <property type="protein sequence ID" value="KAG7446734.1"/>
    <property type="molecule type" value="Genomic_DNA"/>
</dbReference>
<dbReference type="PROSITE" id="PS00059">
    <property type="entry name" value="ADH_ZINC"/>
    <property type="match status" value="1"/>
</dbReference>
<evidence type="ECO:0000256" key="11">
    <source>
        <dbReference type="RuleBase" id="RU361277"/>
    </source>
</evidence>
<dbReference type="Gene3D" id="3.40.50.720">
    <property type="entry name" value="NAD(P)-binding Rossmann-like Domain"/>
    <property type="match status" value="1"/>
</dbReference>
<evidence type="ECO:0000256" key="3">
    <source>
        <dbReference type="ARBA" id="ARBA00011738"/>
    </source>
</evidence>
<organism evidence="13 14">
    <name type="scientific">Guyanagaster necrorhizus</name>
    <dbReference type="NCBI Taxonomy" id="856835"/>
    <lineage>
        <taxon>Eukaryota</taxon>
        <taxon>Fungi</taxon>
        <taxon>Dikarya</taxon>
        <taxon>Basidiomycota</taxon>
        <taxon>Agaricomycotina</taxon>
        <taxon>Agaricomycetes</taxon>
        <taxon>Agaricomycetidae</taxon>
        <taxon>Agaricales</taxon>
        <taxon>Marasmiineae</taxon>
        <taxon>Physalacriaceae</taxon>
        <taxon>Guyanagaster</taxon>
    </lineage>
</organism>
<reference evidence="13" key="1">
    <citation type="submission" date="2020-11" db="EMBL/GenBank/DDBJ databases">
        <title>Adaptations for nitrogen fixation in a non-lichenized fungal sporocarp promotes dispersal by wood-feeding termites.</title>
        <authorList>
            <consortium name="DOE Joint Genome Institute"/>
            <person name="Koch R.A."/>
            <person name="Yoon G."/>
            <person name="Arayal U."/>
            <person name="Lail K."/>
            <person name="Amirebrahimi M."/>
            <person name="Labutti K."/>
            <person name="Lipzen A."/>
            <person name="Riley R."/>
            <person name="Barry K."/>
            <person name="Henrissat B."/>
            <person name="Grigoriev I.V."/>
            <person name="Herr J.R."/>
            <person name="Aime M.C."/>
        </authorList>
    </citation>
    <scope>NUCLEOTIDE SEQUENCE</scope>
    <source>
        <strain evidence="13">MCA 3950</strain>
    </source>
</reference>
<dbReference type="InterPro" id="IPR036291">
    <property type="entry name" value="NAD(P)-bd_dom_sf"/>
</dbReference>
<dbReference type="Pfam" id="PF08240">
    <property type="entry name" value="ADH_N"/>
    <property type="match status" value="1"/>
</dbReference>
<evidence type="ECO:0000256" key="2">
    <source>
        <dbReference type="ARBA" id="ARBA00008072"/>
    </source>
</evidence>
<gene>
    <name evidence="13" type="ORF">BT62DRAFT_1075503</name>
</gene>
<evidence type="ECO:0000256" key="7">
    <source>
        <dbReference type="ARBA" id="ARBA00022857"/>
    </source>
</evidence>
<evidence type="ECO:0000313" key="14">
    <source>
        <dbReference type="Proteomes" id="UP000812287"/>
    </source>
</evidence>
<keyword evidence="7" id="KW-0521">NADP</keyword>
<evidence type="ECO:0000256" key="10">
    <source>
        <dbReference type="ARBA" id="ARBA00050997"/>
    </source>
</evidence>
<comment type="caution">
    <text evidence="13">The sequence shown here is derived from an EMBL/GenBank/DDBJ whole genome shotgun (WGS) entry which is preliminary data.</text>
</comment>
<evidence type="ECO:0000256" key="1">
    <source>
        <dbReference type="ARBA" id="ARBA00001947"/>
    </source>
</evidence>
<evidence type="ECO:0000256" key="8">
    <source>
        <dbReference type="ARBA" id="ARBA00023002"/>
    </source>
</evidence>
<dbReference type="CDD" id="cd05283">
    <property type="entry name" value="CAD1"/>
    <property type="match status" value="1"/>
</dbReference>
<dbReference type="InterPro" id="IPR013149">
    <property type="entry name" value="ADH-like_C"/>
</dbReference>
<evidence type="ECO:0000313" key="13">
    <source>
        <dbReference type="EMBL" id="KAG7446734.1"/>
    </source>
</evidence>
<dbReference type="GO" id="GO:0008270">
    <property type="term" value="F:zinc ion binding"/>
    <property type="evidence" value="ECO:0007669"/>
    <property type="project" value="InterPro"/>
</dbReference>
<dbReference type="InterPro" id="IPR011032">
    <property type="entry name" value="GroES-like_sf"/>
</dbReference>
<keyword evidence="4" id="KW-0597">Phosphoprotein</keyword>
<keyword evidence="8" id="KW-0560">Oxidoreductase</keyword>
<dbReference type="Gene3D" id="3.90.180.10">
    <property type="entry name" value="Medium-chain alcohol dehydrogenases, catalytic domain"/>
    <property type="match status" value="1"/>
</dbReference>
<evidence type="ECO:0000259" key="12">
    <source>
        <dbReference type="SMART" id="SM00829"/>
    </source>
</evidence>
<feature type="domain" description="Enoyl reductase (ER)" evidence="12">
    <location>
        <begin position="10"/>
        <end position="347"/>
    </location>
</feature>
<dbReference type="SUPFAM" id="SSF50129">
    <property type="entry name" value="GroES-like"/>
    <property type="match status" value="1"/>
</dbReference>
<dbReference type="OrthoDB" id="1879366at2759"/>
<dbReference type="GO" id="GO:0008106">
    <property type="term" value="F:alcohol dehydrogenase (NADP+) activity"/>
    <property type="evidence" value="ECO:0007669"/>
    <property type="project" value="UniProtKB-EC"/>
</dbReference>
<dbReference type="InterPro" id="IPR002328">
    <property type="entry name" value="ADH_Zn_CS"/>
</dbReference>
<comment type="catalytic activity">
    <reaction evidence="10">
        <text>a primary alcohol + NADP(+) = an aldehyde + NADPH + H(+)</text>
        <dbReference type="Rhea" id="RHEA:15937"/>
        <dbReference type="ChEBI" id="CHEBI:15378"/>
        <dbReference type="ChEBI" id="CHEBI:15734"/>
        <dbReference type="ChEBI" id="CHEBI:17478"/>
        <dbReference type="ChEBI" id="CHEBI:57783"/>
        <dbReference type="ChEBI" id="CHEBI:58349"/>
        <dbReference type="EC" id="1.1.1.2"/>
    </reaction>
    <physiologicalReaction direction="left-to-right" evidence="10">
        <dbReference type="Rhea" id="RHEA:15938"/>
    </physiologicalReaction>
    <physiologicalReaction direction="right-to-left" evidence="10">
        <dbReference type="Rhea" id="RHEA:15939"/>
    </physiologicalReaction>
</comment>
<dbReference type="InterPro" id="IPR047109">
    <property type="entry name" value="CAD-like"/>
</dbReference>
<accession>A0A9P8ASV2</accession>
<dbReference type="FunFam" id="3.40.50.720:FF:000158">
    <property type="entry name" value="Zinc-binding alcohol dehydrogenase"/>
    <property type="match status" value="1"/>
</dbReference>
<dbReference type="Pfam" id="PF00107">
    <property type="entry name" value="ADH_zinc_N"/>
    <property type="match status" value="1"/>
</dbReference>
<keyword evidence="14" id="KW-1185">Reference proteome</keyword>
<dbReference type="SMART" id="SM00829">
    <property type="entry name" value="PKS_ER"/>
    <property type="match status" value="1"/>
</dbReference>
<comment type="subunit">
    <text evidence="3">Homodimer.</text>
</comment>
<comment type="similarity">
    <text evidence="2 11">Belongs to the zinc-containing alcohol dehydrogenase family.</text>
</comment>
<evidence type="ECO:0000256" key="4">
    <source>
        <dbReference type="ARBA" id="ARBA00022553"/>
    </source>
</evidence>
<proteinExistence type="inferred from homology"/>
<dbReference type="InterPro" id="IPR029752">
    <property type="entry name" value="D-isomer_DH_CS1"/>
</dbReference>
<name>A0A9P8ASV2_9AGAR</name>
<dbReference type="GO" id="GO:0006066">
    <property type="term" value="P:alcohol metabolic process"/>
    <property type="evidence" value="ECO:0007669"/>
    <property type="project" value="UniProtKB-ARBA"/>
</dbReference>
<evidence type="ECO:0000256" key="6">
    <source>
        <dbReference type="ARBA" id="ARBA00022833"/>
    </source>
</evidence>
<protein>
    <recommendedName>
        <fullName evidence="9">alcohol dehydrogenase (NADP(+))</fullName>
        <ecNumber evidence="9">1.1.1.2</ecNumber>
    </recommendedName>
</protein>
<comment type="cofactor">
    <cofactor evidence="1 11">
        <name>Zn(2+)</name>
        <dbReference type="ChEBI" id="CHEBI:29105"/>
    </cofactor>
</comment>
<dbReference type="PANTHER" id="PTHR42683">
    <property type="entry name" value="ALDEHYDE REDUCTASE"/>
    <property type="match status" value="1"/>
</dbReference>
<dbReference type="RefSeq" id="XP_043040234.1">
    <property type="nucleotide sequence ID" value="XM_043179121.1"/>
</dbReference>
<dbReference type="AlphaFoldDB" id="A0A9P8ASV2"/>
<dbReference type="PROSITE" id="PS00065">
    <property type="entry name" value="D_2_HYDROXYACID_DH_1"/>
    <property type="match status" value="1"/>
</dbReference>
<evidence type="ECO:0000256" key="5">
    <source>
        <dbReference type="ARBA" id="ARBA00022723"/>
    </source>
</evidence>
<dbReference type="SUPFAM" id="SSF51735">
    <property type="entry name" value="NAD(P)-binding Rossmann-fold domains"/>
    <property type="match status" value="1"/>
</dbReference>
<dbReference type="EC" id="1.1.1.2" evidence="9"/>
<keyword evidence="6 11" id="KW-0862">Zinc</keyword>
<dbReference type="GeneID" id="66101415"/>
<evidence type="ECO:0000256" key="9">
    <source>
        <dbReference type="ARBA" id="ARBA00024074"/>
    </source>
</evidence>
<dbReference type="InterPro" id="IPR013154">
    <property type="entry name" value="ADH-like_N"/>
</dbReference>
<dbReference type="Proteomes" id="UP000812287">
    <property type="component" value="Unassembled WGS sequence"/>
</dbReference>
<dbReference type="InterPro" id="IPR020843">
    <property type="entry name" value="ER"/>
</dbReference>
<keyword evidence="5 11" id="KW-0479">Metal-binding</keyword>
<sequence>MSELQWKGYAVHDTSKWTEFKIIDFTPKAFDEEDLDIKIDFCGICGSDLHTITGGWGKPMLPVIPGHEIVGQVVRVGAKVKEFKPGDRVGVGAQVWSCNKCANCKNDNENYCRHLVDTYNAKYPNGDMAYGGYSTAIRVSERYVFPIPEKLSSEQAAPMLCAGLTVFSPLVRNGTGPGKKVGIVGVGGLGHYAIQFAKALGAEVTVFSSSTGKKADAIEMGADKFVVTREPDALENMEMTLDLIICTADVSHGIPLTKLLQTLIVHGKLVMVALPDEKLPDLRGASFITNGCALSGSHIGSKKESIQMLNLAVEKGVKSWIDIRPMSEVGECVKRVKANKVKYRHVLKADLRTDSKITTT</sequence>